<keyword evidence="3" id="KW-1185">Reference proteome</keyword>
<comment type="caution">
    <text evidence="2">The sequence shown here is derived from an EMBL/GenBank/DDBJ whole genome shotgun (WGS) entry which is preliminary data.</text>
</comment>
<dbReference type="PANTHER" id="PTHR38446">
    <property type="entry name" value="BLL0914 PROTEIN"/>
    <property type="match status" value="1"/>
</dbReference>
<organism evidence="2 3">
    <name type="scientific">Leucobacter komagatae</name>
    <dbReference type="NCBI Taxonomy" id="55969"/>
    <lineage>
        <taxon>Bacteria</taxon>
        <taxon>Bacillati</taxon>
        <taxon>Actinomycetota</taxon>
        <taxon>Actinomycetes</taxon>
        <taxon>Micrococcales</taxon>
        <taxon>Microbacteriaceae</taxon>
        <taxon>Leucobacter</taxon>
    </lineage>
</organism>
<proteinExistence type="predicted"/>
<dbReference type="OrthoDB" id="9803832at2"/>
<feature type="transmembrane region" description="Helical" evidence="1">
    <location>
        <begin position="55"/>
        <end position="74"/>
    </location>
</feature>
<dbReference type="RefSeq" id="WP_042543414.1">
    <property type="nucleotide sequence ID" value="NZ_JXSQ01000005.1"/>
</dbReference>
<keyword evidence="1" id="KW-1133">Transmembrane helix</keyword>
<dbReference type="Pfam" id="PF06993">
    <property type="entry name" value="DUF1304"/>
    <property type="match status" value="1"/>
</dbReference>
<protein>
    <recommendedName>
        <fullName evidence="4">Epimerase</fullName>
    </recommendedName>
</protein>
<feature type="transmembrane region" description="Helical" evidence="1">
    <location>
        <begin position="6"/>
        <end position="23"/>
    </location>
</feature>
<reference evidence="2 3" key="1">
    <citation type="submission" date="2015-01" db="EMBL/GenBank/DDBJ databases">
        <title>Draft genome sequence of Leucobacter komagatae strain VKM ST2845.</title>
        <authorList>
            <person name="Karlyshev A.V."/>
            <person name="Kudryashova E.B."/>
        </authorList>
    </citation>
    <scope>NUCLEOTIDE SEQUENCE [LARGE SCALE GENOMIC DNA]</scope>
    <source>
        <strain evidence="2 3">VKM ST2845</strain>
    </source>
</reference>
<sequence>MITAGLTLAALASALHIYIFYMESIAWTSPRVRATFGTSEEEANATKEMALNQGFYNLFLALVALIGIALTWLGPTGPGLALAFAGTGSMLAAALVLFITSPSKRAAAVKQGTLPLLAVVALLVGVIS</sequence>
<evidence type="ECO:0000256" key="1">
    <source>
        <dbReference type="SAM" id="Phobius"/>
    </source>
</evidence>
<name>A0A0D0IMY9_9MICO</name>
<dbReference type="AlphaFoldDB" id="A0A0D0IMY9"/>
<evidence type="ECO:0000313" key="2">
    <source>
        <dbReference type="EMBL" id="KIP52934.1"/>
    </source>
</evidence>
<dbReference type="PANTHER" id="PTHR38446:SF1">
    <property type="entry name" value="BLL0914 PROTEIN"/>
    <property type="match status" value="1"/>
</dbReference>
<evidence type="ECO:0000313" key="3">
    <source>
        <dbReference type="Proteomes" id="UP000032120"/>
    </source>
</evidence>
<keyword evidence="1" id="KW-0812">Transmembrane</keyword>
<gene>
    <name evidence="2" type="ORF">SD72_05285</name>
</gene>
<evidence type="ECO:0008006" key="4">
    <source>
        <dbReference type="Google" id="ProtNLM"/>
    </source>
</evidence>
<dbReference type="InterPro" id="IPR009732">
    <property type="entry name" value="DUF1304"/>
</dbReference>
<feature type="transmembrane region" description="Helical" evidence="1">
    <location>
        <begin position="107"/>
        <end position="127"/>
    </location>
</feature>
<dbReference type="Proteomes" id="UP000032120">
    <property type="component" value="Unassembled WGS sequence"/>
</dbReference>
<dbReference type="EMBL" id="JXSQ01000005">
    <property type="protein sequence ID" value="KIP52934.1"/>
    <property type="molecule type" value="Genomic_DNA"/>
</dbReference>
<accession>A0A0D0IMY9</accession>
<feature type="transmembrane region" description="Helical" evidence="1">
    <location>
        <begin position="80"/>
        <end position="100"/>
    </location>
</feature>
<keyword evidence="1" id="KW-0472">Membrane</keyword>